<gene>
    <name evidence="8" type="ORF">CLODIP_2_CD01728</name>
</gene>
<keyword evidence="6" id="KW-0687">Ribonucleoprotein</keyword>
<sequence>MSCSDEDTDDERTAIRKELSHMTMEELLNLKERLGSKKYDEAMFGASGSRSRNIDPNRSFKRANKNRPREMSSKIKVAPIFDSTELPKKPKFQPRDPRFDSLCGQFDEKVFKKAYGFVNHIKENEKLQLKEELKHETNQKRKEEIKYLIQRLENQERELKIQKAKEEKEKQEKKERLEMAKRGEKPVYLSKSERKTKELVERFEELKKSGKISKHIEKQRKKRVHQDRKKFKMLKNKE</sequence>
<dbReference type="InterPro" id="IPR009292">
    <property type="entry name" value="RRP36"/>
</dbReference>
<keyword evidence="9" id="KW-1185">Reference proteome</keyword>
<name>A0A8S1C111_9INSE</name>
<evidence type="ECO:0000256" key="7">
    <source>
        <dbReference type="SAM" id="MobiDB-lite"/>
    </source>
</evidence>
<keyword evidence="3 6" id="KW-0690">Ribosome biogenesis</keyword>
<dbReference type="Pfam" id="PF06102">
    <property type="entry name" value="RRP36"/>
    <property type="match status" value="1"/>
</dbReference>
<organism evidence="8 9">
    <name type="scientific">Cloeon dipterum</name>
    <dbReference type="NCBI Taxonomy" id="197152"/>
    <lineage>
        <taxon>Eukaryota</taxon>
        <taxon>Metazoa</taxon>
        <taxon>Ecdysozoa</taxon>
        <taxon>Arthropoda</taxon>
        <taxon>Hexapoda</taxon>
        <taxon>Insecta</taxon>
        <taxon>Pterygota</taxon>
        <taxon>Palaeoptera</taxon>
        <taxon>Ephemeroptera</taxon>
        <taxon>Pisciforma</taxon>
        <taxon>Baetidae</taxon>
        <taxon>Cloeon</taxon>
    </lineage>
</organism>
<comment type="subcellular location">
    <subcellularLocation>
        <location evidence="1 6">Nucleus</location>
        <location evidence="1 6">Nucleolus</location>
    </subcellularLocation>
</comment>
<evidence type="ECO:0000256" key="5">
    <source>
        <dbReference type="ARBA" id="ARBA00023242"/>
    </source>
</evidence>
<evidence type="ECO:0000256" key="2">
    <source>
        <dbReference type="ARBA" id="ARBA00009418"/>
    </source>
</evidence>
<evidence type="ECO:0000256" key="4">
    <source>
        <dbReference type="ARBA" id="ARBA00022552"/>
    </source>
</evidence>
<keyword evidence="4 6" id="KW-0698">rRNA processing</keyword>
<evidence type="ECO:0000313" key="9">
    <source>
        <dbReference type="Proteomes" id="UP000494165"/>
    </source>
</evidence>
<protein>
    <recommendedName>
        <fullName evidence="6">rRNA biogenesis protein RRP36</fullName>
    </recommendedName>
</protein>
<feature type="region of interest" description="Disordered" evidence="7">
    <location>
        <begin position="163"/>
        <end position="191"/>
    </location>
</feature>
<dbReference type="EMBL" id="CADEPI010000007">
    <property type="protein sequence ID" value="CAB3361801.1"/>
    <property type="molecule type" value="Genomic_DNA"/>
</dbReference>
<evidence type="ECO:0000256" key="1">
    <source>
        <dbReference type="ARBA" id="ARBA00004604"/>
    </source>
</evidence>
<proteinExistence type="inferred from homology"/>
<comment type="similarity">
    <text evidence="2 6">Belongs to the RRP36 family.</text>
</comment>
<accession>A0A8S1C111</accession>
<evidence type="ECO:0000256" key="3">
    <source>
        <dbReference type="ARBA" id="ARBA00022517"/>
    </source>
</evidence>
<feature type="region of interest" description="Disordered" evidence="7">
    <location>
        <begin position="212"/>
        <end position="238"/>
    </location>
</feature>
<comment type="function">
    <text evidence="6">Component of the 90S pre-ribosome involved in the maturation of rRNAs. Required for early cleavages of the pre-RNAs in the 40S ribosomal subunit maturation pathway.</text>
</comment>
<dbReference type="AlphaFoldDB" id="A0A8S1C111"/>
<dbReference type="GO" id="GO:0030686">
    <property type="term" value="C:90S preribosome"/>
    <property type="evidence" value="ECO:0007669"/>
    <property type="project" value="TreeGrafter"/>
</dbReference>
<comment type="caution">
    <text evidence="8">The sequence shown here is derived from an EMBL/GenBank/DDBJ whole genome shotgun (WGS) entry which is preliminary data.</text>
</comment>
<dbReference type="PANTHER" id="PTHR21738:SF0">
    <property type="entry name" value="RIBOSOMAL RNA PROCESSING PROTEIN 36 HOMOLOG"/>
    <property type="match status" value="1"/>
</dbReference>
<evidence type="ECO:0000313" key="8">
    <source>
        <dbReference type="EMBL" id="CAB3361801.1"/>
    </source>
</evidence>
<dbReference type="Proteomes" id="UP000494165">
    <property type="component" value="Unassembled WGS sequence"/>
</dbReference>
<reference evidence="8 9" key="1">
    <citation type="submission" date="2020-04" db="EMBL/GenBank/DDBJ databases">
        <authorList>
            <person name="Alioto T."/>
            <person name="Alioto T."/>
            <person name="Gomez Garrido J."/>
        </authorList>
    </citation>
    <scope>NUCLEOTIDE SEQUENCE [LARGE SCALE GENOMIC DNA]</scope>
</reference>
<comment type="subunit">
    <text evidence="6">Associates with 90S and pre-40S pre-ribosomal particles.</text>
</comment>
<dbReference type="GO" id="GO:0000462">
    <property type="term" value="P:maturation of SSU-rRNA from tricistronic rRNA transcript (SSU-rRNA, 5.8S rRNA, LSU-rRNA)"/>
    <property type="evidence" value="ECO:0007669"/>
    <property type="project" value="TreeGrafter"/>
</dbReference>
<dbReference type="PANTHER" id="PTHR21738">
    <property type="entry name" value="RIBOSOMAL RNA PROCESSING PROTEIN 36 HOMOLOG"/>
    <property type="match status" value="1"/>
</dbReference>
<keyword evidence="5 6" id="KW-0539">Nucleus</keyword>
<evidence type="ECO:0000256" key="6">
    <source>
        <dbReference type="RuleBase" id="RU368027"/>
    </source>
</evidence>
<dbReference type="GO" id="GO:0005730">
    <property type="term" value="C:nucleolus"/>
    <property type="evidence" value="ECO:0007669"/>
    <property type="project" value="UniProtKB-SubCell"/>
</dbReference>
<feature type="region of interest" description="Disordered" evidence="7">
    <location>
        <begin position="46"/>
        <end position="73"/>
    </location>
</feature>
<dbReference type="OrthoDB" id="448446at2759"/>